<comment type="caution">
    <text evidence="1">The sequence shown here is derived from an EMBL/GenBank/DDBJ whole genome shotgun (WGS) entry which is preliminary data.</text>
</comment>
<protein>
    <submittedName>
        <fullName evidence="1">Uncharacterized protein</fullName>
    </submittedName>
</protein>
<proteinExistence type="predicted"/>
<accession>E6N0C5</accession>
<sequence>MQSADAAIRGSMCFIVFPFSFLVETVESDFIREGCNPFQIRATHRAVLYVS</sequence>
<dbReference type="AlphaFoldDB" id="E6N0C5"/>
<dbReference type="Proteomes" id="UP000032707">
    <property type="component" value="Unassembled WGS sequence"/>
</dbReference>
<name>E6N0C5_NEIMH</name>
<reference evidence="1 2" key="1">
    <citation type="journal article" date="2011" name="J. Bacteriol.">
        <title>Genome sequence of Neisseria meningitidis serogroup B strain H44/76.</title>
        <authorList>
            <person name="Piet J.R."/>
            <person name="Huis In 't Veld R.A."/>
            <person name="van Schaik B.D."/>
            <person name="van Kampen A.H."/>
            <person name="Baas F."/>
            <person name="van de Beek D."/>
            <person name="Pannekoek Y."/>
            <person name="van der Ende A."/>
        </authorList>
    </citation>
    <scope>NUCLEOTIDE SEQUENCE [LARGE SCALE GENOMIC DNA]</scope>
    <source>
        <strain evidence="1 2">H44/76</strain>
    </source>
</reference>
<evidence type="ECO:0000313" key="1">
    <source>
        <dbReference type="EMBL" id="EFV62755.1"/>
    </source>
</evidence>
<dbReference type="EMBL" id="AEQZ01000045">
    <property type="protein sequence ID" value="EFV62755.1"/>
    <property type="molecule type" value="Genomic_DNA"/>
</dbReference>
<gene>
    <name evidence="1" type="ORF">NMH_2420</name>
</gene>
<evidence type="ECO:0000313" key="2">
    <source>
        <dbReference type="Proteomes" id="UP000032707"/>
    </source>
</evidence>
<organism evidence="1 2">
    <name type="scientific">Neisseria meningitidis serogroup B / serotype 15 (strain H44/76)</name>
    <dbReference type="NCBI Taxonomy" id="909420"/>
    <lineage>
        <taxon>Bacteria</taxon>
        <taxon>Pseudomonadati</taxon>
        <taxon>Pseudomonadota</taxon>
        <taxon>Betaproteobacteria</taxon>
        <taxon>Neisseriales</taxon>
        <taxon>Neisseriaceae</taxon>
        <taxon>Neisseria</taxon>
    </lineage>
</organism>